<feature type="transmembrane region" description="Helical" evidence="1">
    <location>
        <begin position="50"/>
        <end position="69"/>
    </location>
</feature>
<evidence type="ECO:0000313" key="2">
    <source>
        <dbReference type="Ensembl" id="ENSSSCP00050040918.1"/>
    </source>
</evidence>
<dbReference type="Proteomes" id="UP000694571">
    <property type="component" value="Unplaced"/>
</dbReference>
<organism evidence="2 3">
    <name type="scientific">Sus scrofa</name>
    <name type="common">Pig</name>
    <dbReference type="NCBI Taxonomy" id="9823"/>
    <lineage>
        <taxon>Eukaryota</taxon>
        <taxon>Metazoa</taxon>
        <taxon>Chordata</taxon>
        <taxon>Craniata</taxon>
        <taxon>Vertebrata</taxon>
        <taxon>Euteleostomi</taxon>
        <taxon>Mammalia</taxon>
        <taxon>Eutheria</taxon>
        <taxon>Laurasiatheria</taxon>
        <taxon>Artiodactyla</taxon>
        <taxon>Suina</taxon>
        <taxon>Suidae</taxon>
        <taxon>Sus</taxon>
    </lineage>
</organism>
<proteinExistence type="predicted"/>
<dbReference type="AlphaFoldDB" id="A0A8D1NL82"/>
<evidence type="ECO:0000313" key="3">
    <source>
        <dbReference type="Proteomes" id="UP000694571"/>
    </source>
</evidence>
<sequence>MPKSGIAGSYGSSMSRFLRYLHTVLHTGCTSFHSHQQCRRVPFSPQPLQHLLFVDLLMMAILTGVRWYLMVVWICISLIIWDVEHFFMCLFAICIFSLEKCLLRSFAHFSIGWLAFLLLSCISCLYILEIKPLSVASFETIFSHSVSCLFVFFWVSFAVQKLVSLNRSDWFIFALISVALGDSTNYLTSLNLSLLTCKMRKATYSLQECYED</sequence>
<reference evidence="2" key="1">
    <citation type="submission" date="2025-08" db="UniProtKB">
        <authorList>
            <consortium name="Ensembl"/>
        </authorList>
    </citation>
    <scope>IDENTIFICATION</scope>
</reference>
<dbReference type="Ensembl" id="ENSSSCT00050094969.1">
    <property type="protein sequence ID" value="ENSSSCP00050040918.1"/>
    <property type="gene ID" value="ENSSSCG00050069627.1"/>
</dbReference>
<protein>
    <submittedName>
        <fullName evidence="2">Uncharacterized protein</fullName>
    </submittedName>
</protein>
<feature type="transmembrane region" description="Helical" evidence="1">
    <location>
        <begin position="171"/>
        <end position="195"/>
    </location>
</feature>
<accession>A0A8D1NL82</accession>
<feature type="transmembrane region" description="Helical" evidence="1">
    <location>
        <begin position="110"/>
        <end position="128"/>
    </location>
</feature>
<keyword evidence="1" id="KW-0472">Membrane</keyword>
<evidence type="ECO:0000256" key="1">
    <source>
        <dbReference type="SAM" id="Phobius"/>
    </source>
</evidence>
<feature type="transmembrane region" description="Helical" evidence="1">
    <location>
        <begin position="76"/>
        <end position="98"/>
    </location>
</feature>
<keyword evidence="1" id="KW-0812">Transmembrane</keyword>
<keyword evidence="1" id="KW-1133">Transmembrane helix</keyword>
<name>A0A8D1NL82_PIG</name>
<feature type="transmembrane region" description="Helical" evidence="1">
    <location>
        <begin position="140"/>
        <end position="159"/>
    </location>
</feature>